<feature type="domain" description="D-isomer specific 2-hydroxyacid dehydrogenase catalytic" evidence="3">
    <location>
        <begin position="5"/>
        <end position="314"/>
    </location>
</feature>
<keyword evidence="2" id="KW-0560">Oxidoreductase</keyword>
<evidence type="ECO:0000256" key="1">
    <source>
        <dbReference type="ARBA" id="ARBA00023027"/>
    </source>
</evidence>
<keyword evidence="1" id="KW-0520">NAD</keyword>
<evidence type="ECO:0000313" key="6">
    <source>
        <dbReference type="Proteomes" id="UP001216329"/>
    </source>
</evidence>
<dbReference type="Pfam" id="PF02826">
    <property type="entry name" value="2-Hacid_dh_C"/>
    <property type="match status" value="1"/>
</dbReference>
<dbReference type="GO" id="GO:0051287">
    <property type="term" value="F:NAD binding"/>
    <property type="evidence" value="ECO:0007669"/>
    <property type="project" value="InterPro"/>
</dbReference>
<reference evidence="5" key="1">
    <citation type="submission" date="2023-03" db="EMBL/GenBank/DDBJ databases">
        <title>Andean soil-derived lignocellulolytic bacterial consortium as a source of novel taxa and putative plastic-active enzymes.</title>
        <authorList>
            <person name="Diaz-Garcia L."/>
            <person name="Chuvochina M."/>
            <person name="Feuerriegel G."/>
            <person name="Bunk B."/>
            <person name="Sproer C."/>
            <person name="Streit W.R."/>
            <person name="Rodriguez L.M."/>
            <person name="Overmann J."/>
            <person name="Jimenez D.J."/>
        </authorList>
    </citation>
    <scope>NUCLEOTIDE SEQUENCE</scope>
    <source>
        <strain evidence="5">MAG 876</strain>
    </source>
</reference>
<name>A0AAJ5WLB4_9PSED</name>
<dbReference type="CDD" id="cd12173">
    <property type="entry name" value="PGDH_4"/>
    <property type="match status" value="1"/>
</dbReference>
<dbReference type="GO" id="GO:0016616">
    <property type="term" value="F:oxidoreductase activity, acting on the CH-OH group of donors, NAD or NADP as acceptor"/>
    <property type="evidence" value="ECO:0007669"/>
    <property type="project" value="InterPro"/>
</dbReference>
<sequence>MPRLLVAGKLHPSGVALLKDYESRGVEVDYVEEVSEASYEHLIAEADALVIRTQPLSAATIAKAKKLKVVSRHGVGYDSVDLQALNARGIGLTIVGDVNSVSVAEHAITQMLAAAKRTMLADRSVRQIGEWGWRNGLEQQEISRKNLLILGFGRIGRHLARMASGFEMQVKAFDPYLEKAGWPDGAVTPISLEEGLAWADFISVHTPRGDRPILGAKEFAIMKPGVIISNTARGGVVCERALAEALTSGHVGAAGVDVFDEEPPVKRIPLFSHQNVVLSPHIAGLTAECGERMAIASINNAMAFLSGTVDPTLVVNRECLEPTNQQVLG</sequence>
<dbReference type="InterPro" id="IPR006139">
    <property type="entry name" value="D-isomer_2_OHA_DH_cat_dom"/>
</dbReference>
<dbReference type="InterPro" id="IPR006140">
    <property type="entry name" value="D-isomer_DH_NAD-bd"/>
</dbReference>
<dbReference type="Gene3D" id="3.40.50.720">
    <property type="entry name" value="NAD(P)-binding Rossmann-like Domain"/>
    <property type="match status" value="2"/>
</dbReference>
<accession>A0AAJ5WLB4</accession>
<dbReference type="Proteomes" id="UP001216329">
    <property type="component" value="Chromosome"/>
</dbReference>
<dbReference type="InterPro" id="IPR036291">
    <property type="entry name" value="NAD(P)-bd_dom_sf"/>
</dbReference>
<proteinExistence type="inferred from homology"/>
<dbReference type="SUPFAM" id="SSF51735">
    <property type="entry name" value="NAD(P)-binding Rossmann-fold domains"/>
    <property type="match status" value="1"/>
</dbReference>
<evidence type="ECO:0000256" key="2">
    <source>
        <dbReference type="RuleBase" id="RU003719"/>
    </source>
</evidence>
<evidence type="ECO:0000313" key="5">
    <source>
        <dbReference type="EMBL" id="WEK32770.1"/>
    </source>
</evidence>
<dbReference type="Pfam" id="PF00389">
    <property type="entry name" value="2-Hacid_dh"/>
    <property type="match status" value="1"/>
</dbReference>
<evidence type="ECO:0000259" key="4">
    <source>
        <dbReference type="Pfam" id="PF02826"/>
    </source>
</evidence>
<comment type="similarity">
    <text evidence="2">Belongs to the D-isomer specific 2-hydroxyacid dehydrogenase family.</text>
</comment>
<evidence type="ECO:0000259" key="3">
    <source>
        <dbReference type="Pfam" id="PF00389"/>
    </source>
</evidence>
<dbReference type="EMBL" id="CP119325">
    <property type="protein sequence ID" value="WEK32770.1"/>
    <property type="molecule type" value="Genomic_DNA"/>
</dbReference>
<gene>
    <name evidence="5" type="ORF">P0Y58_11430</name>
</gene>
<feature type="domain" description="D-isomer specific 2-hydroxyacid dehydrogenase NAD-binding" evidence="4">
    <location>
        <begin position="109"/>
        <end position="283"/>
    </location>
</feature>
<organism evidence="5 6">
    <name type="scientific">Candidatus Pseudomonas phytovorans</name>
    <dbReference type="NCBI Taxonomy" id="3121377"/>
    <lineage>
        <taxon>Bacteria</taxon>
        <taxon>Pseudomonadati</taxon>
        <taxon>Pseudomonadota</taxon>
        <taxon>Gammaproteobacteria</taxon>
        <taxon>Pseudomonadales</taxon>
        <taxon>Pseudomonadaceae</taxon>
        <taxon>Pseudomonas</taxon>
    </lineage>
</organism>
<dbReference type="PANTHER" id="PTHR42938">
    <property type="entry name" value="FORMATE DEHYDROGENASE 1"/>
    <property type="match status" value="1"/>
</dbReference>
<dbReference type="PANTHER" id="PTHR42938:SF47">
    <property type="entry name" value="HYDROXYPYRUVATE REDUCTASE"/>
    <property type="match status" value="1"/>
</dbReference>
<dbReference type="AlphaFoldDB" id="A0AAJ5WLB4"/>
<dbReference type="SUPFAM" id="SSF52283">
    <property type="entry name" value="Formate/glycerate dehydrogenase catalytic domain-like"/>
    <property type="match status" value="1"/>
</dbReference>
<protein>
    <submittedName>
        <fullName evidence="5">Hydroxyacid dehydrogenase</fullName>
    </submittedName>
</protein>